<reference evidence="1 2" key="1">
    <citation type="submission" date="2019-03" db="EMBL/GenBank/DDBJ databases">
        <title>Single cell metagenomics reveals metabolic interactions within the superorganism composed of flagellate Streblomastix strix and complex community of Bacteroidetes bacteria on its surface.</title>
        <authorList>
            <person name="Treitli S.C."/>
            <person name="Kolisko M."/>
            <person name="Husnik F."/>
            <person name="Keeling P."/>
            <person name="Hampl V."/>
        </authorList>
    </citation>
    <scope>NUCLEOTIDE SEQUENCE [LARGE SCALE GENOMIC DNA]</scope>
    <source>
        <strain evidence="1">ST1C</strain>
    </source>
</reference>
<protein>
    <submittedName>
        <fullName evidence="1">Uncharacterized protein</fullName>
    </submittedName>
</protein>
<dbReference type="AlphaFoldDB" id="A0A5J4WU48"/>
<evidence type="ECO:0000313" key="1">
    <source>
        <dbReference type="EMBL" id="KAA6398421.1"/>
    </source>
</evidence>
<proteinExistence type="predicted"/>
<dbReference type="EMBL" id="SNRW01000958">
    <property type="protein sequence ID" value="KAA6398421.1"/>
    <property type="molecule type" value="Genomic_DNA"/>
</dbReference>
<dbReference type="Proteomes" id="UP000324800">
    <property type="component" value="Unassembled WGS sequence"/>
</dbReference>
<organism evidence="1 2">
    <name type="scientific">Streblomastix strix</name>
    <dbReference type="NCBI Taxonomy" id="222440"/>
    <lineage>
        <taxon>Eukaryota</taxon>
        <taxon>Metamonada</taxon>
        <taxon>Preaxostyla</taxon>
        <taxon>Oxymonadida</taxon>
        <taxon>Streblomastigidae</taxon>
        <taxon>Streblomastix</taxon>
    </lineage>
</organism>
<sequence>MSAQIRYDSCWCLLSILSSADSQTMVRLSELGYVNVLCLIIAAAGGSGEQDHDLIRDSLYQLGDFNRTLHFARNMFYELIDPLPEYIKKTEEEIESEGSFEEIESQVFNIIITQYGDTAQRQGKRVKWIIFDVYCDRSNSNTDWDY</sequence>
<accession>A0A5J4WU48</accession>
<name>A0A5J4WU48_9EUKA</name>
<evidence type="ECO:0000313" key="2">
    <source>
        <dbReference type="Proteomes" id="UP000324800"/>
    </source>
</evidence>
<gene>
    <name evidence="1" type="ORF">EZS28_006046</name>
</gene>
<comment type="caution">
    <text evidence="1">The sequence shown here is derived from an EMBL/GenBank/DDBJ whole genome shotgun (WGS) entry which is preliminary data.</text>
</comment>